<evidence type="ECO:0000256" key="3">
    <source>
        <dbReference type="ARBA" id="ARBA00008281"/>
    </source>
</evidence>
<accession>A0A2S6HA52</accession>
<dbReference type="Pfam" id="PF03748">
    <property type="entry name" value="FliL"/>
    <property type="match status" value="1"/>
</dbReference>
<evidence type="ECO:0000256" key="10">
    <source>
        <dbReference type="RuleBase" id="RU364125"/>
    </source>
</evidence>
<dbReference type="InterPro" id="IPR005503">
    <property type="entry name" value="FliL"/>
</dbReference>
<evidence type="ECO:0000256" key="2">
    <source>
        <dbReference type="ARBA" id="ARBA00004162"/>
    </source>
</evidence>
<keyword evidence="8 10" id="KW-1133">Transmembrane helix</keyword>
<evidence type="ECO:0000256" key="5">
    <source>
        <dbReference type="ARBA" id="ARBA00022500"/>
    </source>
</evidence>
<evidence type="ECO:0000256" key="7">
    <source>
        <dbReference type="ARBA" id="ARBA00022779"/>
    </source>
</evidence>
<keyword evidence="4" id="KW-1003">Cell membrane</keyword>
<evidence type="ECO:0000256" key="8">
    <source>
        <dbReference type="ARBA" id="ARBA00022989"/>
    </source>
</evidence>
<dbReference type="GO" id="GO:0009425">
    <property type="term" value="C:bacterial-type flagellum basal body"/>
    <property type="evidence" value="ECO:0007669"/>
    <property type="project" value="InterPro"/>
</dbReference>
<keyword evidence="9 10" id="KW-0472">Membrane</keyword>
<keyword evidence="11" id="KW-0966">Cell projection</keyword>
<keyword evidence="6 10" id="KW-0812">Transmembrane</keyword>
<dbReference type="AlphaFoldDB" id="A0A2S6HA52"/>
<organism evidence="11 12">
    <name type="scientific">Methylobacter tundripaludum</name>
    <dbReference type="NCBI Taxonomy" id="173365"/>
    <lineage>
        <taxon>Bacteria</taxon>
        <taxon>Pseudomonadati</taxon>
        <taxon>Pseudomonadota</taxon>
        <taxon>Gammaproteobacteria</taxon>
        <taxon>Methylococcales</taxon>
        <taxon>Methylococcaceae</taxon>
        <taxon>Methylobacter</taxon>
    </lineage>
</organism>
<dbReference type="EMBL" id="PTIZ01000010">
    <property type="protein sequence ID" value="PPK74338.1"/>
    <property type="molecule type" value="Genomic_DNA"/>
</dbReference>
<dbReference type="GO" id="GO:0071978">
    <property type="term" value="P:bacterial-type flagellum-dependent swarming motility"/>
    <property type="evidence" value="ECO:0007669"/>
    <property type="project" value="TreeGrafter"/>
</dbReference>
<dbReference type="GO" id="GO:0006935">
    <property type="term" value="P:chemotaxis"/>
    <property type="evidence" value="ECO:0007669"/>
    <property type="project" value="UniProtKB-KW"/>
</dbReference>
<reference evidence="11 12" key="1">
    <citation type="submission" date="2018-02" db="EMBL/GenBank/DDBJ databases">
        <title>Subsurface microbial communities from deep shales in Ohio and West Virginia, USA.</title>
        <authorList>
            <person name="Wrighton K."/>
        </authorList>
    </citation>
    <scope>NUCLEOTIDE SEQUENCE [LARGE SCALE GENOMIC DNA]</scope>
    <source>
        <strain evidence="11 12">OWC-DMM</strain>
    </source>
</reference>
<comment type="function">
    <text evidence="1 10">Controls the rotational direction of flagella during chemotaxis.</text>
</comment>
<evidence type="ECO:0000256" key="4">
    <source>
        <dbReference type="ARBA" id="ARBA00022475"/>
    </source>
</evidence>
<comment type="similarity">
    <text evidence="3 10">Belongs to the FliL family.</text>
</comment>
<comment type="subcellular location">
    <subcellularLocation>
        <location evidence="10">Cell inner membrane</location>
    </subcellularLocation>
    <subcellularLocation>
        <location evidence="2">Cell membrane</location>
        <topology evidence="2">Single-pass membrane protein</topology>
    </subcellularLocation>
</comment>
<sequence length="167" mass="18144">MAELEQEGGEGKKSPKKLIIIIVAAVILLAVGGGVTFFLMKGDSSKGEKVEHVDEDEAAAHAEKLYFEMSKPIVVDFPKGATVKHGRITVSILVEGAETIEVLKKNEPMMRNNLLMLIGAQDPANLNTREGKEMLAKAMLDDVTAVLIKMAGKGQVKEIFFTSFVMQ</sequence>
<keyword evidence="11" id="KW-0282">Flagellum</keyword>
<evidence type="ECO:0000256" key="1">
    <source>
        <dbReference type="ARBA" id="ARBA00002254"/>
    </source>
</evidence>
<feature type="transmembrane region" description="Helical" evidence="10">
    <location>
        <begin position="18"/>
        <end position="39"/>
    </location>
</feature>
<evidence type="ECO:0000256" key="9">
    <source>
        <dbReference type="ARBA" id="ARBA00023136"/>
    </source>
</evidence>
<protein>
    <recommendedName>
        <fullName evidence="10">Flagellar protein FliL</fullName>
    </recommendedName>
</protein>
<gene>
    <name evidence="11" type="ORF">B0F87_110135</name>
</gene>
<evidence type="ECO:0000313" key="11">
    <source>
        <dbReference type="EMBL" id="PPK74338.1"/>
    </source>
</evidence>
<dbReference type="PANTHER" id="PTHR35091:SF2">
    <property type="entry name" value="FLAGELLAR PROTEIN FLIL"/>
    <property type="match status" value="1"/>
</dbReference>
<keyword evidence="10" id="KW-0997">Cell inner membrane</keyword>
<keyword evidence="11" id="KW-0969">Cilium</keyword>
<keyword evidence="5 10" id="KW-0145">Chemotaxis</keyword>
<name>A0A2S6HA52_9GAMM</name>
<dbReference type="PANTHER" id="PTHR35091">
    <property type="entry name" value="FLAGELLAR PROTEIN FLIL"/>
    <property type="match status" value="1"/>
</dbReference>
<evidence type="ECO:0000313" key="12">
    <source>
        <dbReference type="Proteomes" id="UP000240010"/>
    </source>
</evidence>
<dbReference type="RefSeq" id="WP_104429957.1">
    <property type="nucleotide sequence ID" value="NZ_PTIZ01000010.1"/>
</dbReference>
<dbReference type="Proteomes" id="UP000240010">
    <property type="component" value="Unassembled WGS sequence"/>
</dbReference>
<proteinExistence type="inferred from homology"/>
<dbReference type="GO" id="GO:0005886">
    <property type="term" value="C:plasma membrane"/>
    <property type="evidence" value="ECO:0007669"/>
    <property type="project" value="UniProtKB-SubCell"/>
</dbReference>
<evidence type="ECO:0000256" key="6">
    <source>
        <dbReference type="ARBA" id="ARBA00022692"/>
    </source>
</evidence>
<comment type="caution">
    <text evidence="11">The sequence shown here is derived from an EMBL/GenBank/DDBJ whole genome shotgun (WGS) entry which is preliminary data.</text>
</comment>
<keyword evidence="7 10" id="KW-0283">Flagellar rotation</keyword>